<evidence type="ECO:0000313" key="1">
    <source>
        <dbReference type="EMBL" id="CDW88035.1"/>
    </source>
</evidence>
<sequence length="536" mass="59792">MRLLDPSSLVILISEEEVVYLSINIYLEGGIYRSTTQAQFVPYGHQNLGVSSKQTDIQMRKSNFALGEASPKSLLTTNQQNYQHPPETYKAVTIDANTKADLRKSHWGLGGWGSTYISTSGAAFANRSPSMTAQDKQDSQNKITLMRGHHFNFGNEPVNYETTAKSKFNTSRFKQLPSTQPEPINNAKNDLRKHHFDLGGQSGLMMTTHQLEFSQKVSYNVFNNYQSAVQNRNTSLAKIEQGKTSIQFGDGNSYPMTTSTQLHFKGHNAVPVPQDKEAVKNLRQAHFSLGQHPAMYDSVNKNYGGFAQPMRQIEQDTQLKNKLRNSSLDIGNKNMSGAFFNTTYKLYNGPKNIMDAQPLQNNNNKSFTSSIQIGGENNQFLSQTSTGAAFQAYVNMKAAQPDMSFEKNLRANHFGLNHTDQIDPLHYKTSHQNQFQSPPEGGNFRGVLNVEKKGELRKNHFDFGIPGQGMISQSTTHSFFNSPKNGGQIGPNMHNNAATLKYNSVKLNGSPKPNGADFVSNSQMAYKWVQPEFVSK</sequence>
<proteinExistence type="predicted"/>
<gene>
    <name evidence="1" type="primary">Contig13786.g685</name>
    <name evidence="1" type="ORF">STYLEM_17150</name>
</gene>
<keyword evidence="2" id="KW-1185">Reference proteome</keyword>
<organism evidence="1 2">
    <name type="scientific">Stylonychia lemnae</name>
    <name type="common">Ciliate</name>
    <dbReference type="NCBI Taxonomy" id="5949"/>
    <lineage>
        <taxon>Eukaryota</taxon>
        <taxon>Sar</taxon>
        <taxon>Alveolata</taxon>
        <taxon>Ciliophora</taxon>
        <taxon>Intramacronucleata</taxon>
        <taxon>Spirotrichea</taxon>
        <taxon>Stichotrichia</taxon>
        <taxon>Sporadotrichida</taxon>
        <taxon>Oxytrichidae</taxon>
        <taxon>Stylonychinae</taxon>
        <taxon>Stylonychia</taxon>
    </lineage>
</organism>
<accession>A0A078B039</accession>
<evidence type="ECO:0000313" key="2">
    <source>
        <dbReference type="Proteomes" id="UP000039865"/>
    </source>
</evidence>
<dbReference type="EMBL" id="CCKQ01016156">
    <property type="protein sequence ID" value="CDW88035.1"/>
    <property type="molecule type" value="Genomic_DNA"/>
</dbReference>
<dbReference type="AlphaFoldDB" id="A0A078B039"/>
<protein>
    <submittedName>
        <fullName evidence="1">Uncharacterized protein</fullName>
    </submittedName>
</protein>
<reference evidence="1 2" key="1">
    <citation type="submission" date="2014-06" db="EMBL/GenBank/DDBJ databases">
        <authorList>
            <person name="Swart Estienne"/>
        </authorList>
    </citation>
    <scope>NUCLEOTIDE SEQUENCE [LARGE SCALE GENOMIC DNA]</scope>
    <source>
        <strain evidence="1 2">130c</strain>
    </source>
</reference>
<name>A0A078B039_STYLE</name>
<dbReference type="InParanoid" id="A0A078B039"/>
<dbReference type="Proteomes" id="UP000039865">
    <property type="component" value="Unassembled WGS sequence"/>
</dbReference>